<comment type="caution">
    <text evidence="1">The sequence shown here is derived from an EMBL/GenBank/DDBJ whole genome shotgun (WGS) entry which is preliminary data.</text>
</comment>
<dbReference type="RefSeq" id="WP_404671663.1">
    <property type="nucleotide sequence ID" value="NZ_JBJDPD010000001.1"/>
</dbReference>
<organism evidence="1 2">
    <name type="scientific">Psychrobacter namhaensis</name>
    <dbReference type="NCBI Taxonomy" id="292734"/>
    <lineage>
        <taxon>Bacteria</taxon>
        <taxon>Pseudomonadati</taxon>
        <taxon>Pseudomonadota</taxon>
        <taxon>Gammaproteobacteria</taxon>
        <taxon>Moraxellales</taxon>
        <taxon>Moraxellaceae</taxon>
        <taxon>Psychrobacter</taxon>
    </lineage>
</organism>
<proteinExistence type="predicted"/>
<evidence type="ECO:0000313" key="1">
    <source>
        <dbReference type="EMBL" id="MFK3999818.1"/>
    </source>
</evidence>
<dbReference type="Proteomes" id="UP001620234">
    <property type="component" value="Unassembled WGS sequence"/>
</dbReference>
<dbReference type="EMBL" id="JBJDPD010000001">
    <property type="protein sequence ID" value="MFK3999818.1"/>
    <property type="molecule type" value="Genomic_DNA"/>
</dbReference>
<accession>A0ABW8L4J1</accession>
<dbReference type="InterPro" id="IPR007499">
    <property type="entry name" value="ERF_bacteria_virus"/>
</dbReference>
<gene>
    <name evidence="1" type="ORF">ACI2I3_00525</name>
</gene>
<protein>
    <submittedName>
        <fullName evidence="1">ERF family protein</fullName>
    </submittedName>
</protein>
<reference evidence="1 2" key="1">
    <citation type="submission" date="2024-11" db="EMBL/GenBank/DDBJ databases">
        <title>The Natural Products Discovery Center: Release of the First 8490 Sequenced Strains for Exploring Actinobacteria Biosynthetic Diversity.</title>
        <authorList>
            <person name="Kalkreuter E."/>
            <person name="Kautsar S.A."/>
            <person name="Yang D."/>
            <person name="Bader C.D."/>
            <person name="Teijaro C.N."/>
            <person name="Fluegel L."/>
            <person name="Davis C.M."/>
            <person name="Simpson J.R."/>
            <person name="Lauterbach L."/>
            <person name="Steele A.D."/>
            <person name="Gui C."/>
            <person name="Meng S."/>
            <person name="Li G."/>
            <person name="Viehrig K."/>
            <person name="Ye F."/>
            <person name="Su P."/>
            <person name="Kiefer A.F."/>
            <person name="Nichols A."/>
            <person name="Cepeda A.J."/>
            <person name="Yan W."/>
            <person name="Fan B."/>
            <person name="Jiang Y."/>
            <person name="Adhikari A."/>
            <person name="Zheng C.-J."/>
            <person name="Schuster L."/>
            <person name="Cowan T.M."/>
            <person name="Smanski M.J."/>
            <person name="Chevrette M.G."/>
            <person name="De Carvalho L.P.S."/>
            <person name="Shen B."/>
        </authorList>
    </citation>
    <scope>NUCLEOTIDE SEQUENCE [LARGE SCALE GENOMIC DNA]</scope>
    <source>
        <strain evidence="1 2">NPDC077433</strain>
    </source>
</reference>
<name>A0ABW8L4J1_9GAMM</name>
<sequence>MSELTTVNSNQVAVQGDAGQVMASKILELAADPNFDVDKLERLMELQTRETERQATVAFSTAFAAMQSEIPTIAKAKSGNGSNYATLEDVVEITRPILNKHGFSLSFDTNTVLEKADEKSTNDYKGYVEIVAILLHKEGHKEKTTLLVPFDYSGSKKNNPAQAMGSSVSYGKRYTLCALLNIATRDDNDASAAWQHKKITAAQARGLSAKQAKLSDADKDSFDKWLLDDFKIDAIADIPQSAYNYIDGQLTAKLNAAKELETA</sequence>
<keyword evidence="2" id="KW-1185">Reference proteome</keyword>
<evidence type="ECO:0000313" key="2">
    <source>
        <dbReference type="Proteomes" id="UP001620234"/>
    </source>
</evidence>
<dbReference type="Pfam" id="PF04404">
    <property type="entry name" value="ERF"/>
    <property type="match status" value="1"/>
</dbReference>